<protein>
    <submittedName>
        <fullName evidence="7">Uncharacterized protein</fullName>
    </submittedName>
</protein>
<comment type="subcellular location">
    <subcellularLocation>
        <location evidence="1">Membrane</location>
        <topology evidence="1">Multi-pass membrane protein</topology>
    </subcellularLocation>
</comment>
<accession>A0A7R8W7A6</accession>
<evidence type="ECO:0000256" key="3">
    <source>
        <dbReference type="ARBA" id="ARBA00022989"/>
    </source>
</evidence>
<dbReference type="FunFam" id="1.20.1740.10:FF:000056">
    <property type="entry name" value="Y+L amino acid transporter 2"/>
    <property type="match status" value="1"/>
</dbReference>
<feature type="transmembrane region" description="Helical" evidence="6">
    <location>
        <begin position="499"/>
        <end position="519"/>
    </location>
</feature>
<dbReference type="Pfam" id="PF13520">
    <property type="entry name" value="AA_permease_2"/>
    <property type="match status" value="2"/>
</dbReference>
<dbReference type="FunFam" id="1.20.1740.10:FF:000095">
    <property type="entry name" value="B(0,+)-type amino acid transporter 1-like"/>
    <property type="match status" value="1"/>
</dbReference>
<reference evidence="7" key="1">
    <citation type="submission" date="2020-11" db="EMBL/GenBank/DDBJ databases">
        <authorList>
            <person name="Tran Van P."/>
        </authorList>
    </citation>
    <scope>NUCLEOTIDE SEQUENCE</scope>
</reference>
<feature type="transmembrane region" description="Helical" evidence="6">
    <location>
        <begin position="343"/>
        <end position="367"/>
    </location>
</feature>
<feature type="region of interest" description="Disordered" evidence="5">
    <location>
        <begin position="1"/>
        <end position="26"/>
    </location>
</feature>
<evidence type="ECO:0000313" key="7">
    <source>
        <dbReference type="EMBL" id="CAD7226270.1"/>
    </source>
</evidence>
<evidence type="ECO:0000256" key="2">
    <source>
        <dbReference type="ARBA" id="ARBA00022692"/>
    </source>
</evidence>
<evidence type="ECO:0000256" key="6">
    <source>
        <dbReference type="SAM" id="Phobius"/>
    </source>
</evidence>
<feature type="transmembrane region" description="Helical" evidence="6">
    <location>
        <begin position="463"/>
        <end position="487"/>
    </location>
</feature>
<keyword evidence="2 6" id="KW-0812">Transmembrane</keyword>
<evidence type="ECO:0000256" key="5">
    <source>
        <dbReference type="SAM" id="MobiDB-lite"/>
    </source>
</evidence>
<dbReference type="GO" id="GO:0015179">
    <property type="term" value="F:L-amino acid transmembrane transporter activity"/>
    <property type="evidence" value="ECO:0007669"/>
    <property type="project" value="TreeGrafter"/>
</dbReference>
<evidence type="ECO:0000256" key="1">
    <source>
        <dbReference type="ARBA" id="ARBA00004141"/>
    </source>
</evidence>
<organism evidence="7">
    <name type="scientific">Cyprideis torosa</name>
    <dbReference type="NCBI Taxonomy" id="163714"/>
    <lineage>
        <taxon>Eukaryota</taxon>
        <taxon>Metazoa</taxon>
        <taxon>Ecdysozoa</taxon>
        <taxon>Arthropoda</taxon>
        <taxon>Crustacea</taxon>
        <taxon>Oligostraca</taxon>
        <taxon>Ostracoda</taxon>
        <taxon>Podocopa</taxon>
        <taxon>Podocopida</taxon>
        <taxon>Cytherocopina</taxon>
        <taxon>Cytheroidea</taxon>
        <taxon>Cytherideidae</taxon>
        <taxon>Cyprideis</taxon>
    </lineage>
</organism>
<dbReference type="PANTHER" id="PTHR11785:SF531">
    <property type="entry name" value="LARGE NEUTRAL AMINO ACIDS TRANSPORTER SMALL SUBUNIT 1"/>
    <property type="match status" value="1"/>
</dbReference>
<keyword evidence="3 6" id="KW-1133">Transmembrane helix</keyword>
<sequence>MPKDKMKPGSPPSSPEEFPLRGPEDQPIKPVISTGDDIIQLKPKLSLLNGITVIVGSIIGSGIFISPTGVLNGTGSYNLALIVWAGCGVFSTIGAYCYAELGCMIRKSGADYAYIYEAFGPFLAFVRLWIECMIVRPCSQAVVALTFAVYILKPFFDTCDSPDEARRLLAVVCICNGNGVIKYFLAVARSNFSPFDVTAVVIRPCVGNRIVSTQSTDSPPVATLFRFASQFQIHPESAAVFMLREAMSGAGTLTVINCWDVKWATKVQDIFTFAKLFALALIIGAGLYELFTGHTENFTFENSETKITKIALSCYSGLFAYSGWNYLNFIIEELKDPVKNLPKAIAISCILVTLVYCLTNVAFFAVLSKADMKLSPAVAVTFAERVFGYFAWTIPIFVAMSTFGAVNGVLLTSSRLFYAGAMEGQMPEVLTNIQIHRMTPVPAILFQTMLSILYLTNSNISALINYVGVATWLSIGAAVCVIPWLRWKKPDLPRPIKVHLFWPIFYVLLTLLLVIISAVEAPVETGIGLAVIASACPVYALCIGWKNKPHAIDRFMRVITITIQKVLIVVPPDTRNE</sequence>
<dbReference type="InterPro" id="IPR050598">
    <property type="entry name" value="AminoAcid_Transporter"/>
</dbReference>
<dbReference type="GO" id="GO:0016020">
    <property type="term" value="C:membrane"/>
    <property type="evidence" value="ECO:0007669"/>
    <property type="project" value="UniProtKB-SubCell"/>
</dbReference>
<dbReference type="Gene3D" id="1.20.1740.10">
    <property type="entry name" value="Amino acid/polyamine transporter I"/>
    <property type="match status" value="1"/>
</dbReference>
<dbReference type="PANTHER" id="PTHR11785">
    <property type="entry name" value="AMINO ACID TRANSPORTER"/>
    <property type="match status" value="1"/>
</dbReference>
<gene>
    <name evidence="7" type="ORF">CTOB1V02_LOCUS4193</name>
</gene>
<proteinExistence type="predicted"/>
<dbReference type="AlphaFoldDB" id="A0A7R8W7A6"/>
<feature type="transmembrane region" description="Helical" evidence="6">
    <location>
        <begin position="310"/>
        <end position="331"/>
    </location>
</feature>
<feature type="transmembrane region" description="Helical" evidence="6">
    <location>
        <begin position="270"/>
        <end position="290"/>
    </location>
</feature>
<feature type="transmembrane region" description="Helical" evidence="6">
    <location>
        <begin position="525"/>
        <end position="545"/>
    </location>
</feature>
<dbReference type="OrthoDB" id="10062876at2759"/>
<dbReference type="EMBL" id="OB660790">
    <property type="protein sequence ID" value="CAD7226270.1"/>
    <property type="molecule type" value="Genomic_DNA"/>
</dbReference>
<dbReference type="InterPro" id="IPR002293">
    <property type="entry name" value="AA/rel_permease1"/>
</dbReference>
<dbReference type="PIRSF" id="PIRSF006060">
    <property type="entry name" value="AA_transporter"/>
    <property type="match status" value="1"/>
</dbReference>
<keyword evidence="4 6" id="KW-0472">Membrane</keyword>
<feature type="transmembrane region" description="Helical" evidence="6">
    <location>
        <begin position="77"/>
        <end position="99"/>
    </location>
</feature>
<name>A0A7R8W7A6_9CRUS</name>
<feature type="transmembrane region" description="Helical" evidence="6">
    <location>
        <begin position="47"/>
        <end position="65"/>
    </location>
</feature>
<evidence type="ECO:0000256" key="4">
    <source>
        <dbReference type="ARBA" id="ARBA00023136"/>
    </source>
</evidence>
<feature type="transmembrane region" description="Helical" evidence="6">
    <location>
        <begin position="387"/>
        <end position="418"/>
    </location>
</feature>